<comment type="caution">
    <text evidence="2">The sequence shown here is derived from an EMBL/GenBank/DDBJ whole genome shotgun (WGS) entry which is preliminary data.</text>
</comment>
<dbReference type="PROSITE" id="PS51450">
    <property type="entry name" value="LRR"/>
    <property type="match status" value="1"/>
</dbReference>
<evidence type="ECO:0000313" key="3">
    <source>
        <dbReference type="Proteomes" id="UP000541558"/>
    </source>
</evidence>
<evidence type="ECO:0000256" key="1">
    <source>
        <dbReference type="SAM" id="Coils"/>
    </source>
</evidence>
<proteinExistence type="predicted"/>
<evidence type="ECO:0008006" key="4">
    <source>
        <dbReference type="Google" id="ProtNLM"/>
    </source>
</evidence>
<dbReference type="Gene3D" id="3.80.10.10">
    <property type="entry name" value="Ribonuclease Inhibitor"/>
    <property type="match status" value="1"/>
</dbReference>
<dbReference type="InterPro" id="IPR001611">
    <property type="entry name" value="Leu-rich_rpt"/>
</dbReference>
<dbReference type="EMBL" id="JAACJK010000116">
    <property type="protein sequence ID" value="KAF5330176.1"/>
    <property type="molecule type" value="Genomic_DNA"/>
</dbReference>
<dbReference type="SUPFAM" id="SSF52047">
    <property type="entry name" value="RNI-like"/>
    <property type="match status" value="1"/>
</dbReference>
<name>A0A8H5FAX5_9AGAR</name>
<dbReference type="AlphaFoldDB" id="A0A8H5FAX5"/>
<reference evidence="2 3" key="1">
    <citation type="journal article" date="2020" name="ISME J.">
        <title>Uncovering the hidden diversity of litter-decomposition mechanisms in mushroom-forming fungi.</title>
        <authorList>
            <person name="Floudas D."/>
            <person name="Bentzer J."/>
            <person name="Ahren D."/>
            <person name="Johansson T."/>
            <person name="Persson P."/>
            <person name="Tunlid A."/>
        </authorList>
    </citation>
    <scope>NUCLEOTIDE SEQUENCE [LARGE SCALE GENOMIC DNA]</scope>
    <source>
        <strain evidence="2 3">CBS 175.51</strain>
    </source>
</reference>
<organism evidence="2 3">
    <name type="scientific">Ephemerocybe angulata</name>
    <dbReference type="NCBI Taxonomy" id="980116"/>
    <lineage>
        <taxon>Eukaryota</taxon>
        <taxon>Fungi</taxon>
        <taxon>Dikarya</taxon>
        <taxon>Basidiomycota</taxon>
        <taxon>Agaricomycotina</taxon>
        <taxon>Agaricomycetes</taxon>
        <taxon>Agaricomycetidae</taxon>
        <taxon>Agaricales</taxon>
        <taxon>Agaricineae</taxon>
        <taxon>Psathyrellaceae</taxon>
        <taxon>Ephemerocybe</taxon>
    </lineage>
</organism>
<dbReference type="OrthoDB" id="3365698at2759"/>
<sequence>MEPPFAQFSGTNHIPTEEELAEIKKLLLPDDSRLAAIEIELEDLAQTVEMLKKEKSAILQKTRHLRALSSLIRRLPTPIMEAIFIYSFPVDPMCPISIADPPLVFLRVCRAWRNMALEMPRLWSDFRATVPFQLLEEGDFTRVASFQSELSRWLNRSGSLPLTLEIRMPYTQGPAALVDTTLRKASRLAAEHTNRWESLNLELCSATSEVFKGIDVGTLGALKSLRIMSESTLWPTATHPGFALMGGHPTITHCYNLLKAPNLTRLELWHNGLNSLPRLSEFPVNLGKLISLTLACRELSSSYYQPQHGILATSEPMSNVILQMLQRCSSLQQCKLTLIPYGDLVSGVGSTVSRTVAVPSLKSLYLEGSSRQMEVLIQNIDAPALHELHYHPHYLMSHHSYSPIVNFLRTHGQQIQILHIDLPTLSISDFFACMRSSPNLKQLQVGPSPQALHGAPSPPQYRMSTDTPFIFTDEHLKALTPNEDPFDGSKCLCPHIEILRSHVKSRVSPTSVLAFLNAKSRSQKPGLKELTIRQLPTDFPYFNVHMLGGKAIHEDLEKFVEAGVNLIFDAPGCFVPTPFYAPTLPKVGYETDFGSGYM</sequence>
<feature type="coiled-coil region" evidence="1">
    <location>
        <begin position="34"/>
        <end position="61"/>
    </location>
</feature>
<evidence type="ECO:0000313" key="2">
    <source>
        <dbReference type="EMBL" id="KAF5330176.1"/>
    </source>
</evidence>
<keyword evidence="1" id="KW-0175">Coiled coil</keyword>
<accession>A0A8H5FAX5</accession>
<protein>
    <recommendedName>
        <fullName evidence="4">F-box domain-containing protein</fullName>
    </recommendedName>
</protein>
<gene>
    <name evidence="2" type="ORF">D9611_010630</name>
</gene>
<dbReference type="InterPro" id="IPR032675">
    <property type="entry name" value="LRR_dom_sf"/>
</dbReference>
<dbReference type="Proteomes" id="UP000541558">
    <property type="component" value="Unassembled WGS sequence"/>
</dbReference>
<keyword evidence="3" id="KW-1185">Reference proteome</keyword>